<evidence type="ECO:0000313" key="5">
    <source>
        <dbReference type="Proteomes" id="UP000035036"/>
    </source>
</evidence>
<keyword evidence="5" id="KW-1185">Reference proteome</keyword>
<dbReference type="InterPro" id="IPR050698">
    <property type="entry name" value="MBL"/>
</dbReference>
<evidence type="ECO:0008006" key="6">
    <source>
        <dbReference type="Google" id="ProtNLM"/>
    </source>
</evidence>
<dbReference type="GO" id="GO:0016787">
    <property type="term" value="F:hydrolase activity"/>
    <property type="evidence" value="ECO:0007669"/>
    <property type="project" value="UniProtKB-KW"/>
</dbReference>
<dbReference type="InterPro" id="IPR022712">
    <property type="entry name" value="Beta_Casp"/>
</dbReference>
<proteinExistence type="predicted"/>
<dbReference type="SMART" id="SM00849">
    <property type="entry name" value="Lactamase_B"/>
    <property type="match status" value="1"/>
</dbReference>
<dbReference type="SUPFAM" id="SSF56281">
    <property type="entry name" value="Metallo-hydrolase/oxidoreductase"/>
    <property type="match status" value="1"/>
</dbReference>
<dbReference type="InterPro" id="IPR011108">
    <property type="entry name" value="RMMBL"/>
</dbReference>
<evidence type="ECO:0000256" key="1">
    <source>
        <dbReference type="ARBA" id="ARBA00022801"/>
    </source>
</evidence>
<dbReference type="Proteomes" id="UP000035036">
    <property type="component" value="Chromosome"/>
</dbReference>
<feature type="domain" description="Metallo-beta-lactamase" evidence="2">
    <location>
        <begin position="17"/>
        <end position="227"/>
    </location>
</feature>
<dbReference type="PANTHER" id="PTHR11203:SF37">
    <property type="entry name" value="INTEGRATOR COMPLEX SUBUNIT 11"/>
    <property type="match status" value="1"/>
</dbReference>
<dbReference type="EMBL" id="CP010311">
    <property type="protein sequence ID" value="AJF07664.1"/>
    <property type="molecule type" value="Genomic_DNA"/>
</dbReference>
<keyword evidence="1" id="KW-0378">Hydrolase</keyword>
<dbReference type="OrthoDB" id="9803916at2"/>
<evidence type="ECO:0000259" key="2">
    <source>
        <dbReference type="SMART" id="SM00849"/>
    </source>
</evidence>
<dbReference type="KEGG" id="gsb:GSUB_15455"/>
<dbReference type="GO" id="GO:0004521">
    <property type="term" value="F:RNA endonuclease activity"/>
    <property type="evidence" value="ECO:0007669"/>
    <property type="project" value="TreeGrafter"/>
</dbReference>
<feature type="domain" description="Beta-Casp" evidence="3">
    <location>
        <begin position="258"/>
        <end position="396"/>
    </location>
</feature>
<dbReference type="SMART" id="SM01027">
    <property type="entry name" value="Beta-Casp"/>
    <property type="match status" value="1"/>
</dbReference>
<reference evidence="4 5" key="1">
    <citation type="journal article" date="2015" name="Genome Announc.">
        <title>Genomes of Geoalkalibacter ferrihydriticus Z-0531T and Geoalkalibacter subterraneus Red1T, Two Haloalkaliphilic Metal-Reducing Deltaproteobacteria.</title>
        <authorList>
            <person name="Badalamenti J.P."/>
            <person name="Krajmalnik-Brown R."/>
            <person name="Torres C.I."/>
            <person name="Bond D.R."/>
        </authorList>
    </citation>
    <scope>NUCLEOTIDE SEQUENCE [LARGE SCALE GENOMIC DNA]</scope>
    <source>
        <strain evidence="4 5">Red1</strain>
    </source>
</reference>
<dbReference type="HOGENOM" id="CLU_009673_5_0_7"/>
<dbReference type="RefSeq" id="WP_040201612.1">
    <property type="nucleotide sequence ID" value="NZ_CP010311.1"/>
</dbReference>
<organism evidence="4 5">
    <name type="scientific">Geoalkalibacter subterraneus</name>
    <dbReference type="NCBI Taxonomy" id="483547"/>
    <lineage>
        <taxon>Bacteria</taxon>
        <taxon>Pseudomonadati</taxon>
        <taxon>Thermodesulfobacteriota</taxon>
        <taxon>Desulfuromonadia</taxon>
        <taxon>Desulfuromonadales</taxon>
        <taxon>Geoalkalibacteraceae</taxon>
        <taxon>Geoalkalibacter</taxon>
    </lineage>
</organism>
<protein>
    <recommendedName>
        <fullName evidence="6">Metallo-beta-lactamase</fullName>
    </recommendedName>
</protein>
<dbReference type="Gene3D" id="3.40.50.10890">
    <property type="match status" value="1"/>
</dbReference>
<sequence length="473" mass="53096">MHPAFTLHHHGARDGVTGSCHELRLDGGAGILIDCGLFQGRDERERGDERPEIDFEIGHLKTLVVTHVHIDHVGRIPHLLAAGFDGPILCSEPSAVLLPLVLEDAVKIGFTRDRRLVEKFIAHIKKRIVALPYGQWHPIETGTDAPKLAIKLNPAGHILGSAYVTCRIQPGLSTTNNGQRTKDNRYIIFSGDLGAPYTPLLPTPKAPYRADLLVLETTYGDRVHEGRRERRQRLREVVERALADRGVILVPAFSIGRTQELLYELEEIIHRNRARFAAKGLPWEELEIIVDSPLASRFTEAYRELRPFWDAEARARVREGRHPLAFEQLTTVDSHSDHMHTVNYLKKHLRPCIVIAASGMCAGGRIVNYLKALLEEETTDVLFVGYQAAGTPGRDIQKYGPRSGYVVLDGRRYDIRAQVHTLSGYSAHADRKDLVNFVRRMRHRPQKVRLVHGEAEAKAALARELEALGVDVD</sequence>
<name>A0A0B5FSN5_9BACT</name>
<dbReference type="Pfam" id="PF07521">
    <property type="entry name" value="RMMBL"/>
    <property type="match status" value="1"/>
</dbReference>
<dbReference type="STRING" id="483547.GSUB_15455"/>
<dbReference type="InterPro" id="IPR036866">
    <property type="entry name" value="RibonucZ/Hydroxyglut_hydro"/>
</dbReference>
<dbReference type="Pfam" id="PF00753">
    <property type="entry name" value="Lactamase_B"/>
    <property type="match status" value="1"/>
</dbReference>
<evidence type="ECO:0000313" key="4">
    <source>
        <dbReference type="EMBL" id="AJF07664.1"/>
    </source>
</evidence>
<dbReference type="InterPro" id="IPR001279">
    <property type="entry name" value="Metallo-B-lactamas"/>
</dbReference>
<accession>A0A0B5FSN5</accession>
<dbReference type="AlphaFoldDB" id="A0A0B5FSN5"/>
<dbReference type="CDD" id="cd16295">
    <property type="entry name" value="TTHA0252-CPSF-like_MBL-fold"/>
    <property type="match status" value="1"/>
</dbReference>
<evidence type="ECO:0000259" key="3">
    <source>
        <dbReference type="SMART" id="SM01027"/>
    </source>
</evidence>
<gene>
    <name evidence="4" type="ORF">GSUB_15455</name>
</gene>
<dbReference type="Gene3D" id="3.60.15.10">
    <property type="entry name" value="Ribonuclease Z/Hydroxyacylglutathione hydrolase-like"/>
    <property type="match status" value="1"/>
</dbReference>
<dbReference type="Pfam" id="PF10996">
    <property type="entry name" value="Beta-Casp"/>
    <property type="match status" value="1"/>
</dbReference>
<dbReference type="PANTHER" id="PTHR11203">
    <property type="entry name" value="CLEAVAGE AND POLYADENYLATION SPECIFICITY FACTOR FAMILY MEMBER"/>
    <property type="match status" value="1"/>
</dbReference>